<dbReference type="InterPro" id="IPR041503">
    <property type="entry name" value="AIMP2_thioredoxin"/>
</dbReference>
<dbReference type="PANTHER" id="PTHR13438">
    <property type="entry name" value="AMINOACYL TRNA SYNTHASE COMPLEX-INTERACTING MULTIFUNCTIONAL PROTEIN"/>
    <property type="match status" value="1"/>
</dbReference>
<comment type="subcellular location">
    <subcellularLocation>
        <location evidence="1">Cytoplasm</location>
    </subcellularLocation>
</comment>
<organism evidence="5 6">
    <name type="scientific">Fopius arisanus</name>
    <dbReference type="NCBI Taxonomy" id="64838"/>
    <lineage>
        <taxon>Eukaryota</taxon>
        <taxon>Metazoa</taxon>
        <taxon>Ecdysozoa</taxon>
        <taxon>Arthropoda</taxon>
        <taxon>Hexapoda</taxon>
        <taxon>Insecta</taxon>
        <taxon>Pterygota</taxon>
        <taxon>Neoptera</taxon>
        <taxon>Endopterygota</taxon>
        <taxon>Hymenoptera</taxon>
        <taxon>Apocrita</taxon>
        <taxon>Ichneumonoidea</taxon>
        <taxon>Braconidae</taxon>
        <taxon>Opiinae</taxon>
        <taxon>Fopius</taxon>
    </lineage>
</organism>
<dbReference type="Gene3D" id="1.20.1050.130">
    <property type="match status" value="1"/>
</dbReference>
<sequence>MTTMYSLRPIIHHDELPERSSDCMYEMKNIHRNGHTRQDCRIDSNVTSQVINYLKSPLPEVKALETRQEKILVQLAELKAQVLSLCDVLKSNENPKSPRKSKREPVTADFVVNVNPESPAYSLLALKKLWSDVDFRIEPFQHSSVQGVIPEGFGRTRGCGESVISISLIWKKVNNAELVLSSLHESRILGEVNLLRYLSRLLDNHDSLPPEEATKIDGILDLSHQLVSQDNLKIKLSIINILDKKITNGNWFSTRKTPGIGDVAVWSALKQISPKSLPSNLASWYQKCEKSLNV</sequence>
<keyword evidence="3" id="KW-0648">Protein biosynthesis</keyword>
<dbReference type="GO" id="GO:0005737">
    <property type="term" value="C:cytoplasm"/>
    <property type="evidence" value="ECO:0007669"/>
    <property type="project" value="UniProtKB-SubCell"/>
</dbReference>
<dbReference type="KEGG" id="fas:105269991"/>
<accession>A0A9R1TH91</accession>
<evidence type="ECO:0000256" key="3">
    <source>
        <dbReference type="ARBA" id="ARBA00022917"/>
    </source>
</evidence>
<evidence type="ECO:0000256" key="1">
    <source>
        <dbReference type="ARBA" id="ARBA00004496"/>
    </source>
</evidence>
<reference evidence="6" key="1">
    <citation type="submission" date="2025-08" db="UniProtKB">
        <authorList>
            <consortium name="RefSeq"/>
        </authorList>
    </citation>
    <scope>IDENTIFICATION</scope>
    <source>
        <strain evidence="6">USDA-PBARC FA_bdor</strain>
        <tissue evidence="6">Whole organism</tissue>
    </source>
</reference>
<dbReference type="RefSeq" id="XP_011308938.1">
    <property type="nucleotide sequence ID" value="XM_011310636.1"/>
</dbReference>
<evidence type="ECO:0000313" key="5">
    <source>
        <dbReference type="Proteomes" id="UP000694866"/>
    </source>
</evidence>
<feature type="domain" description="AIMP2 thioredoxin-like" evidence="4">
    <location>
        <begin position="107"/>
        <end position="187"/>
    </location>
</feature>
<dbReference type="GO" id="GO:0017101">
    <property type="term" value="C:aminoacyl-tRNA synthetase multienzyme complex"/>
    <property type="evidence" value="ECO:0007669"/>
    <property type="project" value="InterPro"/>
</dbReference>
<protein>
    <submittedName>
        <fullName evidence="6">Probable aminoacyl tRNA synthase complex-interacting multifunctional protein 2 isoform X1</fullName>
    </submittedName>
</protein>
<dbReference type="GeneID" id="105269991"/>
<proteinExistence type="predicted"/>
<dbReference type="Proteomes" id="UP000694866">
    <property type="component" value="Unplaced"/>
</dbReference>
<gene>
    <name evidence="6" type="primary">AIMP2</name>
</gene>
<keyword evidence="2" id="KW-0963">Cytoplasm</keyword>
<dbReference type="OrthoDB" id="424586at2759"/>
<evidence type="ECO:0000259" key="4">
    <source>
        <dbReference type="Pfam" id="PF18569"/>
    </source>
</evidence>
<keyword evidence="5" id="KW-1185">Reference proteome</keyword>
<name>A0A9R1TH91_9HYME</name>
<dbReference type="InterPro" id="IPR042360">
    <property type="entry name" value="AIMP2"/>
</dbReference>
<dbReference type="PANTHER" id="PTHR13438:SF2">
    <property type="entry name" value="AMINOACYL TRNA SYNTHASE COMPLEX-INTERACTING MULTIFUNCTIONAL PROTEIN 2"/>
    <property type="match status" value="1"/>
</dbReference>
<dbReference type="Pfam" id="PF18569">
    <property type="entry name" value="Thioredoxin_16"/>
    <property type="match status" value="1"/>
</dbReference>
<dbReference type="AlphaFoldDB" id="A0A9R1TH91"/>
<dbReference type="CTD" id="7965"/>
<evidence type="ECO:0000313" key="6">
    <source>
        <dbReference type="RefSeq" id="XP_011308938.1"/>
    </source>
</evidence>
<dbReference type="GO" id="GO:0006412">
    <property type="term" value="P:translation"/>
    <property type="evidence" value="ECO:0007669"/>
    <property type="project" value="UniProtKB-KW"/>
</dbReference>
<evidence type="ECO:0000256" key="2">
    <source>
        <dbReference type="ARBA" id="ARBA00022490"/>
    </source>
</evidence>